<accession>A0ABD6EG51</accession>
<dbReference type="Proteomes" id="UP001608902">
    <property type="component" value="Unassembled WGS sequence"/>
</dbReference>
<dbReference type="CDD" id="cd06257">
    <property type="entry name" value="DnaJ"/>
    <property type="match status" value="1"/>
</dbReference>
<gene>
    <name evidence="2" type="ORF">AB6A40_003033</name>
</gene>
<dbReference type="Pfam" id="PF00226">
    <property type="entry name" value="DnaJ"/>
    <property type="match status" value="1"/>
</dbReference>
<dbReference type="SMART" id="SM00271">
    <property type="entry name" value="DnaJ"/>
    <property type="match status" value="1"/>
</dbReference>
<dbReference type="InterPro" id="IPR018253">
    <property type="entry name" value="DnaJ_domain_CS"/>
</dbReference>
<evidence type="ECO:0000313" key="3">
    <source>
        <dbReference type="Proteomes" id="UP001608902"/>
    </source>
</evidence>
<dbReference type="SUPFAM" id="SSF46565">
    <property type="entry name" value="Chaperone J-domain"/>
    <property type="match status" value="1"/>
</dbReference>
<dbReference type="PANTHER" id="PTHR44272:SF3">
    <property type="entry name" value="J DOMAIN-CONTAINING PROTEIN"/>
    <property type="match status" value="1"/>
</dbReference>
<reference evidence="2 3" key="1">
    <citation type="submission" date="2024-08" db="EMBL/GenBank/DDBJ databases">
        <title>Gnathostoma spinigerum genome.</title>
        <authorList>
            <person name="Gonzalez-Bertolin B."/>
            <person name="Monzon S."/>
            <person name="Zaballos A."/>
            <person name="Jimenez P."/>
            <person name="Dekumyoy P."/>
            <person name="Varona S."/>
            <person name="Cuesta I."/>
            <person name="Sumanam S."/>
            <person name="Adisakwattana P."/>
            <person name="Gasser R.B."/>
            <person name="Hernandez-Gonzalez A."/>
            <person name="Young N.D."/>
            <person name="Perteguer M.J."/>
        </authorList>
    </citation>
    <scope>NUCLEOTIDE SEQUENCE [LARGE SCALE GENOMIC DNA]</scope>
    <source>
        <strain evidence="2">AL3</strain>
        <tissue evidence="2">Liver</tissue>
    </source>
</reference>
<name>A0ABD6EG51_9BILA</name>
<dbReference type="PRINTS" id="PR00625">
    <property type="entry name" value="JDOMAIN"/>
</dbReference>
<dbReference type="AlphaFoldDB" id="A0ABD6EG51"/>
<protein>
    <recommendedName>
        <fullName evidence="1">J domain-containing protein</fullName>
    </recommendedName>
</protein>
<dbReference type="PROSITE" id="PS00636">
    <property type="entry name" value="DNAJ_1"/>
    <property type="match status" value="1"/>
</dbReference>
<proteinExistence type="predicted"/>
<dbReference type="InterPro" id="IPR001623">
    <property type="entry name" value="DnaJ_domain"/>
</dbReference>
<organism evidence="2 3">
    <name type="scientific">Gnathostoma spinigerum</name>
    <dbReference type="NCBI Taxonomy" id="75299"/>
    <lineage>
        <taxon>Eukaryota</taxon>
        <taxon>Metazoa</taxon>
        <taxon>Ecdysozoa</taxon>
        <taxon>Nematoda</taxon>
        <taxon>Chromadorea</taxon>
        <taxon>Rhabditida</taxon>
        <taxon>Spirurina</taxon>
        <taxon>Gnathostomatomorpha</taxon>
        <taxon>Gnathostomatoidea</taxon>
        <taxon>Gnathostomatidae</taxon>
        <taxon>Gnathostoma</taxon>
    </lineage>
</organism>
<sequence length="171" mass="18797">MGTEDTNVDFYEVLGVEKNATEQQIKNSYRKLALKYHPDRNPGDQAAAEKFKQVSIAYAVLSDPNKRKKYDVSGPSSSMADFESVDLSEIGGIGRMFGALFSKLGVPIPTQIVPKVLAQARSLCAGQTIDAKVEILRAGQKYDGSVGKQVLFFCPSSFSTTLFYHMFQPCL</sequence>
<evidence type="ECO:0000313" key="2">
    <source>
        <dbReference type="EMBL" id="MFH4976324.1"/>
    </source>
</evidence>
<comment type="caution">
    <text evidence="2">The sequence shown here is derived from an EMBL/GenBank/DDBJ whole genome shotgun (WGS) entry which is preliminary data.</text>
</comment>
<feature type="domain" description="J" evidence="1">
    <location>
        <begin position="9"/>
        <end position="74"/>
    </location>
</feature>
<dbReference type="PROSITE" id="PS50076">
    <property type="entry name" value="DNAJ_2"/>
    <property type="match status" value="1"/>
</dbReference>
<dbReference type="Gene3D" id="1.10.287.110">
    <property type="entry name" value="DnaJ domain"/>
    <property type="match status" value="1"/>
</dbReference>
<dbReference type="InterPro" id="IPR052812">
    <property type="entry name" value="Plant_DnaJ_domain"/>
</dbReference>
<keyword evidence="3" id="KW-1185">Reference proteome</keyword>
<dbReference type="PANTHER" id="PTHR44272">
    <property type="entry name" value="DNAJ DOMAIN (PROKARYOTIC HEAT SHOCK PROTEIN)"/>
    <property type="match status" value="1"/>
</dbReference>
<dbReference type="InterPro" id="IPR036869">
    <property type="entry name" value="J_dom_sf"/>
</dbReference>
<dbReference type="EMBL" id="JBGFUD010001464">
    <property type="protein sequence ID" value="MFH4976324.1"/>
    <property type="molecule type" value="Genomic_DNA"/>
</dbReference>
<evidence type="ECO:0000259" key="1">
    <source>
        <dbReference type="PROSITE" id="PS50076"/>
    </source>
</evidence>